<accession>A0A6C0W508</accession>
<dbReference type="InterPro" id="IPR027434">
    <property type="entry name" value="Homing_endonucl"/>
</dbReference>
<proteinExistence type="predicted"/>
<dbReference type="GeneID" id="44802786"/>
<reference evidence="3" key="1">
    <citation type="journal article" date="2021" name="Front. Genet.">
        <title>Comparative Mitogenomic Analysis Reveals Dynamics of Intron Within and Between Tricholoma Species and Phylogeny of Basidiomycota.</title>
        <authorList>
            <person name="Huang W."/>
            <person name="Feng H."/>
            <person name="Tu W."/>
            <person name="Xiong C."/>
            <person name="Jin X."/>
            <person name="Li P."/>
            <person name="Wang X."/>
            <person name="Li Q."/>
        </authorList>
    </citation>
    <scope>NUCLEOTIDE SEQUENCE</scope>
</reference>
<keyword evidence="3" id="KW-0378">Hydrolase</keyword>
<dbReference type="PANTHER" id="PTHR36181:SF4">
    <property type="entry name" value="LAGLIDADG ENDONUCLEASE"/>
    <property type="match status" value="1"/>
</dbReference>
<dbReference type="AlphaFoldDB" id="A0A6C0W508"/>
<dbReference type="SUPFAM" id="SSF55608">
    <property type="entry name" value="Homing endonucleases"/>
    <property type="match status" value="1"/>
</dbReference>
<dbReference type="PANTHER" id="PTHR36181">
    <property type="entry name" value="INTRON-ENCODED ENDONUCLEASE AI3-RELATED"/>
    <property type="match status" value="1"/>
</dbReference>
<dbReference type="InterPro" id="IPR051289">
    <property type="entry name" value="LAGLIDADG_Endonuclease"/>
</dbReference>
<comment type="function">
    <text evidence="1">Mitochondrial DNA endonuclease involved in intron homing.</text>
</comment>
<dbReference type="RefSeq" id="YP_009739357.1">
    <property type="nucleotide sequence ID" value="NC_046499.1"/>
</dbReference>
<protein>
    <submittedName>
        <fullName evidence="3">LAGLIDADG homing endonuclease</fullName>
    </submittedName>
</protein>
<gene>
    <name evidence="3" type="primary">orf223</name>
</gene>
<keyword evidence="3" id="KW-0255">Endonuclease</keyword>
<evidence type="ECO:0000259" key="2">
    <source>
        <dbReference type="Pfam" id="PF00961"/>
    </source>
</evidence>
<geneLocation type="mitochondrion" evidence="3"/>
<evidence type="ECO:0000313" key="3">
    <source>
        <dbReference type="EMBL" id="QIC20200.1"/>
    </source>
</evidence>
<keyword evidence="3" id="KW-0540">Nuclease</keyword>
<dbReference type="InterPro" id="IPR004860">
    <property type="entry name" value="LAGLIDADG_dom"/>
</dbReference>
<keyword evidence="3" id="KW-0496">Mitochondrion</keyword>
<name>A0A6C0W508_9AGAR</name>
<dbReference type="EMBL" id="MN873035">
    <property type="protein sequence ID" value="QIC20200.1"/>
    <property type="molecule type" value="Genomic_DNA"/>
</dbReference>
<dbReference type="Gene3D" id="3.10.28.10">
    <property type="entry name" value="Homing endonucleases"/>
    <property type="match status" value="1"/>
</dbReference>
<dbReference type="GO" id="GO:0004519">
    <property type="term" value="F:endonuclease activity"/>
    <property type="evidence" value="ECO:0007669"/>
    <property type="project" value="UniProtKB-KW"/>
</dbReference>
<sequence length="223" mass="26473">MNLLFLKKLLILLMKKKHLSKEGKLEMIKFYHEMKKPYLAPLNKTQLTIQWLGEFTDGDGSFSISNYNPRLKFEIHIKEIELFNRIKNLFNINNNLNITKSRKNRPNSNPTVNLDITDIDKLKKSIVPLYSKVGILKTKKLKDFKDWCLVVDIYFFGYHLLPEGKLLITEIKNTWNNFRLSTHYKKNNLINLSNFENKFKTLFSFPSPYEIKMRLDLLEVLIN</sequence>
<evidence type="ECO:0000256" key="1">
    <source>
        <dbReference type="ARBA" id="ARBA00002670"/>
    </source>
</evidence>
<organism evidence="3">
    <name type="scientific">Tricholoma bakamatsutake</name>
    <dbReference type="NCBI Taxonomy" id="51221"/>
    <lineage>
        <taxon>Eukaryota</taxon>
        <taxon>Fungi</taxon>
        <taxon>Dikarya</taxon>
        <taxon>Basidiomycota</taxon>
        <taxon>Agaricomycotina</taxon>
        <taxon>Agaricomycetes</taxon>
        <taxon>Agaricomycetidae</taxon>
        <taxon>Agaricales</taxon>
        <taxon>Tricholomatineae</taxon>
        <taxon>Tricholomataceae</taxon>
        <taxon>Tricholoma</taxon>
    </lineage>
</organism>
<dbReference type="GO" id="GO:0005739">
    <property type="term" value="C:mitochondrion"/>
    <property type="evidence" value="ECO:0007669"/>
    <property type="project" value="UniProtKB-ARBA"/>
</dbReference>
<feature type="domain" description="Homing endonuclease LAGLIDADG" evidence="2">
    <location>
        <begin position="55"/>
        <end position="150"/>
    </location>
</feature>
<dbReference type="Pfam" id="PF00961">
    <property type="entry name" value="LAGLIDADG_1"/>
    <property type="match status" value="1"/>
</dbReference>